<organism evidence="3 4">
    <name type="scientific">Dyadobacter jejuensis</name>
    <dbReference type="NCBI Taxonomy" id="1082580"/>
    <lineage>
        <taxon>Bacteria</taxon>
        <taxon>Pseudomonadati</taxon>
        <taxon>Bacteroidota</taxon>
        <taxon>Cytophagia</taxon>
        <taxon>Cytophagales</taxon>
        <taxon>Spirosomataceae</taxon>
        <taxon>Dyadobacter</taxon>
    </lineage>
</organism>
<dbReference type="RefSeq" id="WP_109673098.1">
    <property type="nucleotide sequence ID" value="NZ_QGDT01000002.1"/>
</dbReference>
<dbReference type="Proteomes" id="UP000245880">
    <property type="component" value="Unassembled WGS sequence"/>
</dbReference>
<dbReference type="SUPFAM" id="SSF52799">
    <property type="entry name" value="(Phosphotyrosine protein) phosphatases II"/>
    <property type="match status" value="1"/>
</dbReference>
<protein>
    <submittedName>
        <fullName evidence="3">Protein-tyrosine phosphatase</fullName>
    </submittedName>
</protein>
<feature type="chain" id="PRO_5016463211" evidence="2">
    <location>
        <begin position="19"/>
        <end position="348"/>
    </location>
</feature>
<dbReference type="Pfam" id="PF13350">
    <property type="entry name" value="Y_phosphatase3"/>
    <property type="match status" value="1"/>
</dbReference>
<name>A0A316API1_9BACT</name>
<dbReference type="PANTHER" id="PTHR31126">
    <property type="entry name" value="TYROSINE-PROTEIN PHOSPHATASE"/>
    <property type="match status" value="1"/>
</dbReference>
<proteinExistence type="inferred from homology"/>
<dbReference type="PANTHER" id="PTHR31126:SF1">
    <property type="entry name" value="TYROSINE SPECIFIC PROTEIN PHOSPHATASES DOMAIN-CONTAINING PROTEIN"/>
    <property type="match status" value="1"/>
</dbReference>
<dbReference type="Gene3D" id="3.90.190.10">
    <property type="entry name" value="Protein tyrosine phosphatase superfamily"/>
    <property type="match status" value="1"/>
</dbReference>
<evidence type="ECO:0000256" key="2">
    <source>
        <dbReference type="SAM" id="SignalP"/>
    </source>
</evidence>
<evidence type="ECO:0000313" key="3">
    <source>
        <dbReference type="EMBL" id="PWJ59189.1"/>
    </source>
</evidence>
<gene>
    <name evidence="3" type="ORF">CLV98_10221</name>
</gene>
<evidence type="ECO:0000313" key="4">
    <source>
        <dbReference type="Proteomes" id="UP000245880"/>
    </source>
</evidence>
<dbReference type="OrthoDB" id="1188001at2"/>
<keyword evidence="4" id="KW-1185">Reference proteome</keyword>
<evidence type="ECO:0000256" key="1">
    <source>
        <dbReference type="ARBA" id="ARBA00009580"/>
    </source>
</evidence>
<dbReference type="EMBL" id="QGDT01000002">
    <property type="protein sequence ID" value="PWJ59189.1"/>
    <property type="molecule type" value="Genomic_DNA"/>
</dbReference>
<keyword evidence="2" id="KW-0732">Signal</keyword>
<sequence>MLKFILSVFLVTPVFAFAQQSNLPSERIWAVRDSLGNYTINSTESVEWKLFSGTSINSINWKSKIATWKGEPIVQSADPQNRIFYAAVHQKDTIVFSERRIPMAGTPNFRDLGGLRTMDGRTVRWNTLFRCGDMGQLSGQDLQIIGRLNIKDVVDFRNDSEIEKSPDRYPKEYAMNRIHTPIGTSDGKDMAKFMQVVMDPSATASSVENIFAGFYEAMALGAKDYQPLFDELLENGYGEALLFHCTAGKDRTGLASALILSALNVPEQTIIDEYTLSNRYTVDAFMKNPMMKGIKPEIAEALAGVKPQYIQASLHAIKEKYGSVAAMLERELGLDRAKIQSLVDKYTY</sequence>
<dbReference type="GO" id="GO:0004721">
    <property type="term" value="F:phosphoprotein phosphatase activity"/>
    <property type="evidence" value="ECO:0007669"/>
    <property type="project" value="InterPro"/>
</dbReference>
<comment type="similarity">
    <text evidence="1">Belongs to the protein-tyrosine phosphatase family.</text>
</comment>
<comment type="caution">
    <text evidence="3">The sequence shown here is derived from an EMBL/GenBank/DDBJ whole genome shotgun (WGS) entry which is preliminary data.</text>
</comment>
<dbReference type="AlphaFoldDB" id="A0A316API1"/>
<feature type="signal peptide" evidence="2">
    <location>
        <begin position="1"/>
        <end position="18"/>
    </location>
</feature>
<accession>A0A316API1</accession>
<dbReference type="InterPro" id="IPR016130">
    <property type="entry name" value="Tyr_Pase_AS"/>
</dbReference>
<dbReference type="InterPro" id="IPR029021">
    <property type="entry name" value="Prot-tyrosine_phosphatase-like"/>
</dbReference>
<reference evidence="3 4" key="1">
    <citation type="submission" date="2018-03" db="EMBL/GenBank/DDBJ databases">
        <title>Genomic Encyclopedia of Archaeal and Bacterial Type Strains, Phase II (KMG-II): from individual species to whole genera.</title>
        <authorList>
            <person name="Goeker M."/>
        </authorList>
    </citation>
    <scope>NUCLEOTIDE SEQUENCE [LARGE SCALE GENOMIC DNA]</scope>
    <source>
        <strain evidence="3 4">DSM 100346</strain>
    </source>
</reference>
<dbReference type="InterPro" id="IPR026893">
    <property type="entry name" value="Tyr/Ser_Pase_IphP-type"/>
</dbReference>
<dbReference type="PROSITE" id="PS00383">
    <property type="entry name" value="TYR_PHOSPHATASE_1"/>
    <property type="match status" value="1"/>
</dbReference>